<dbReference type="GO" id="GO:0003676">
    <property type="term" value="F:nucleic acid binding"/>
    <property type="evidence" value="ECO:0007669"/>
    <property type="project" value="InterPro"/>
</dbReference>
<dbReference type="HOGENOM" id="CLU_1801262_0_0_1"/>
<organism evidence="1">
    <name type="scientific">Dendroctonus ponderosae</name>
    <name type="common">Mountain pine beetle</name>
    <dbReference type="NCBI Taxonomy" id="77166"/>
    <lineage>
        <taxon>Eukaryota</taxon>
        <taxon>Metazoa</taxon>
        <taxon>Ecdysozoa</taxon>
        <taxon>Arthropoda</taxon>
        <taxon>Hexapoda</taxon>
        <taxon>Insecta</taxon>
        <taxon>Pterygota</taxon>
        <taxon>Neoptera</taxon>
        <taxon>Endopterygota</taxon>
        <taxon>Coleoptera</taxon>
        <taxon>Polyphaga</taxon>
        <taxon>Cucujiformia</taxon>
        <taxon>Curculionidae</taxon>
        <taxon>Scolytinae</taxon>
        <taxon>Dendroctonus</taxon>
    </lineage>
</organism>
<feature type="non-terminal residue" evidence="1">
    <location>
        <position position="144"/>
    </location>
</feature>
<protein>
    <submittedName>
        <fullName evidence="1">Uncharacterized protein</fullName>
    </submittedName>
</protein>
<feature type="non-terminal residue" evidence="1">
    <location>
        <position position="1"/>
    </location>
</feature>
<sequence length="144" mass="16379">MHVLSVFAPLPGLLIQLWEICLRTVQGLPPFETDRKGSVTKLLSVTGCFSAKSIHLELITDLTTEAFILAFRCFVARRGKLLHVYSDNSTNFPLTPAHFLIGRPMTALADPDVIHISESRLSTFQRVPQFKQNLWKRWSLEYIP</sequence>
<gene>
    <name evidence="1" type="ORF">YQE_06646</name>
</gene>
<proteinExistence type="predicted"/>
<accession>N6U5C6</accession>
<dbReference type="Gene3D" id="3.30.420.10">
    <property type="entry name" value="Ribonuclease H-like superfamily/Ribonuclease H"/>
    <property type="match status" value="1"/>
</dbReference>
<evidence type="ECO:0000313" key="1">
    <source>
        <dbReference type="EMBL" id="ENN76805.1"/>
    </source>
</evidence>
<dbReference type="PANTHER" id="PTHR47331:SF5">
    <property type="entry name" value="RIBONUCLEASE H"/>
    <property type="match status" value="1"/>
</dbReference>
<dbReference type="EMBL" id="KB740967">
    <property type="protein sequence ID" value="ENN76805.1"/>
    <property type="molecule type" value="Genomic_DNA"/>
</dbReference>
<dbReference type="InterPro" id="IPR036397">
    <property type="entry name" value="RNaseH_sf"/>
</dbReference>
<reference evidence="1" key="1">
    <citation type="journal article" date="2013" name="Genome Biol.">
        <title>Draft genome of the mountain pine beetle, Dendroctonus ponderosae Hopkins, a major forest pest.</title>
        <authorList>
            <person name="Keeling C.I."/>
            <person name="Yuen M.M."/>
            <person name="Liao N.Y."/>
            <person name="Docking T.R."/>
            <person name="Chan S.K."/>
            <person name="Taylor G.A."/>
            <person name="Palmquist D.L."/>
            <person name="Jackman S.D."/>
            <person name="Nguyen A."/>
            <person name="Li M."/>
            <person name="Henderson H."/>
            <person name="Janes J.K."/>
            <person name="Zhao Y."/>
            <person name="Pandoh P."/>
            <person name="Moore R."/>
            <person name="Sperling F.A."/>
            <person name="Huber D.P."/>
            <person name="Birol I."/>
            <person name="Jones S.J."/>
            <person name="Bohlmann J."/>
        </authorList>
    </citation>
    <scope>NUCLEOTIDE SEQUENCE</scope>
</reference>
<dbReference type="OrthoDB" id="6766792at2759"/>
<name>N6U5C6_DENPD</name>
<dbReference type="PANTHER" id="PTHR47331">
    <property type="entry name" value="PHD-TYPE DOMAIN-CONTAINING PROTEIN"/>
    <property type="match status" value="1"/>
</dbReference>
<dbReference type="AlphaFoldDB" id="N6U5C6"/>